<dbReference type="Pfam" id="PF00462">
    <property type="entry name" value="Glutaredoxin"/>
    <property type="match status" value="1"/>
</dbReference>
<evidence type="ECO:0000256" key="3">
    <source>
        <dbReference type="ARBA" id="ARBA00023157"/>
    </source>
</evidence>
<dbReference type="EMBL" id="JANBQF010000239">
    <property type="protein sequence ID" value="KAJ2003204.1"/>
    <property type="molecule type" value="Genomic_DNA"/>
</dbReference>
<dbReference type="GO" id="GO:0005737">
    <property type="term" value="C:cytoplasm"/>
    <property type="evidence" value="ECO:0007669"/>
    <property type="project" value="TreeGrafter"/>
</dbReference>
<dbReference type="CDD" id="cd03419">
    <property type="entry name" value="GRX_GRXh_1_2_like"/>
    <property type="match status" value="1"/>
</dbReference>
<dbReference type="InterPro" id="IPR011767">
    <property type="entry name" value="GLR_AS"/>
</dbReference>
<evidence type="ECO:0000256" key="5">
    <source>
        <dbReference type="SAM" id="MobiDB-lite"/>
    </source>
</evidence>
<dbReference type="OrthoDB" id="418495at2759"/>
<dbReference type="AlphaFoldDB" id="A0A9W8BJH8"/>
<evidence type="ECO:0000256" key="2">
    <source>
        <dbReference type="ARBA" id="ARBA00022982"/>
    </source>
</evidence>
<keyword evidence="2" id="KW-0249">Electron transport</keyword>
<dbReference type="GO" id="GO:0034599">
    <property type="term" value="P:cellular response to oxidative stress"/>
    <property type="evidence" value="ECO:0007669"/>
    <property type="project" value="TreeGrafter"/>
</dbReference>
<feature type="region of interest" description="Disordered" evidence="5">
    <location>
        <begin position="120"/>
        <end position="200"/>
    </location>
</feature>
<sequence>MGLGSSTPQHQISPQMSKIAPLVNRLINQNGVLVFSKTYCPYCQRAQAELRKNKIGFEAIELDTRKDGGDIQAYLLELTKQRTVPNIFANGHHVGGCDDTLKALALGSLQKLLKGEKGKFATDVEKPEQPSSAGEESGAESERAERPVSESPASEGFAAESKDEAPIAVAAAEPAGKGKGPAQPPAQPSAASTDASKASM</sequence>
<accession>A0A9W8BJH8</accession>
<dbReference type="Proteomes" id="UP001150907">
    <property type="component" value="Unassembled WGS sequence"/>
</dbReference>
<evidence type="ECO:0000256" key="4">
    <source>
        <dbReference type="ARBA" id="ARBA00023284"/>
    </source>
</evidence>
<keyword evidence="3" id="KW-1015">Disulfide bond</keyword>
<comment type="caution">
    <text evidence="7">The sequence shown here is derived from an EMBL/GenBank/DDBJ whole genome shotgun (WGS) entry which is preliminary data.</text>
</comment>
<dbReference type="PANTHER" id="PTHR45694">
    <property type="entry name" value="GLUTAREDOXIN 2"/>
    <property type="match status" value="1"/>
</dbReference>
<dbReference type="NCBIfam" id="TIGR02180">
    <property type="entry name" value="GRX_euk"/>
    <property type="match status" value="1"/>
</dbReference>
<dbReference type="PRINTS" id="PR00160">
    <property type="entry name" value="GLUTAREDOXIN"/>
</dbReference>
<name>A0A9W8BJH8_9FUNG</name>
<dbReference type="GO" id="GO:0015038">
    <property type="term" value="F:glutathione disulfide oxidoreductase activity"/>
    <property type="evidence" value="ECO:0007669"/>
    <property type="project" value="TreeGrafter"/>
</dbReference>
<keyword evidence="1" id="KW-0813">Transport</keyword>
<reference evidence="7" key="1">
    <citation type="submission" date="2022-07" db="EMBL/GenBank/DDBJ databases">
        <title>Phylogenomic reconstructions and comparative analyses of Kickxellomycotina fungi.</title>
        <authorList>
            <person name="Reynolds N.K."/>
            <person name="Stajich J.E."/>
            <person name="Barry K."/>
            <person name="Grigoriev I.V."/>
            <person name="Crous P."/>
            <person name="Smith M.E."/>
        </authorList>
    </citation>
    <scope>NUCLEOTIDE SEQUENCE</scope>
    <source>
        <strain evidence="7">IMI 214461</strain>
    </source>
</reference>
<dbReference type="PROSITE" id="PS51354">
    <property type="entry name" value="GLUTAREDOXIN_2"/>
    <property type="match status" value="1"/>
</dbReference>
<dbReference type="InterPro" id="IPR011899">
    <property type="entry name" value="Glutaredoxin_euk/vir"/>
</dbReference>
<gene>
    <name evidence="7" type="primary">TTR1</name>
    <name evidence="7" type="ORF">H4R26_003203</name>
</gene>
<dbReference type="PANTHER" id="PTHR45694:SF18">
    <property type="entry name" value="GLUTAREDOXIN-1-RELATED"/>
    <property type="match status" value="1"/>
</dbReference>
<feature type="domain" description="Glutaredoxin" evidence="6">
    <location>
        <begin position="32"/>
        <end position="94"/>
    </location>
</feature>
<proteinExistence type="predicted"/>
<dbReference type="InterPro" id="IPR036249">
    <property type="entry name" value="Thioredoxin-like_sf"/>
</dbReference>
<evidence type="ECO:0000313" key="7">
    <source>
        <dbReference type="EMBL" id="KAJ2003204.1"/>
    </source>
</evidence>
<evidence type="ECO:0000313" key="8">
    <source>
        <dbReference type="Proteomes" id="UP001150907"/>
    </source>
</evidence>
<evidence type="ECO:0000259" key="6">
    <source>
        <dbReference type="Pfam" id="PF00462"/>
    </source>
</evidence>
<dbReference type="Gene3D" id="3.40.30.10">
    <property type="entry name" value="Glutaredoxin"/>
    <property type="match status" value="1"/>
</dbReference>
<dbReference type="PROSITE" id="PS00195">
    <property type="entry name" value="GLUTAREDOXIN_1"/>
    <property type="match status" value="1"/>
</dbReference>
<evidence type="ECO:0000256" key="1">
    <source>
        <dbReference type="ARBA" id="ARBA00022448"/>
    </source>
</evidence>
<protein>
    <submittedName>
        <fullName evidence="7">Glutaredoxin</fullName>
    </submittedName>
</protein>
<organism evidence="7 8">
    <name type="scientific">Coemansia thaxteri</name>
    <dbReference type="NCBI Taxonomy" id="2663907"/>
    <lineage>
        <taxon>Eukaryota</taxon>
        <taxon>Fungi</taxon>
        <taxon>Fungi incertae sedis</taxon>
        <taxon>Zoopagomycota</taxon>
        <taxon>Kickxellomycotina</taxon>
        <taxon>Kickxellomycetes</taxon>
        <taxon>Kickxellales</taxon>
        <taxon>Kickxellaceae</taxon>
        <taxon>Coemansia</taxon>
    </lineage>
</organism>
<dbReference type="InterPro" id="IPR002109">
    <property type="entry name" value="Glutaredoxin"/>
</dbReference>
<keyword evidence="8" id="KW-1185">Reference proteome</keyword>
<feature type="compositionally biased region" description="Low complexity" evidence="5">
    <location>
        <begin position="166"/>
        <end position="175"/>
    </location>
</feature>
<dbReference type="SUPFAM" id="SSF52833">
    <property type="entry name" value="Thioredoxin-like"/>
    <property type="match status" value="1"/>
</dbReference>
<keyword evidence="4" id="KW-0676">Redox-active center</keyword>
<dbReference type="InterPro" id="IPR014025">
    <property type="entry name" value="Glutaredoxin_subgr"/>
</dbReference>